<evidence type="ECO:0000313" key="13">
    <source>
        <dbReference type="EMBL" id="MFB9575960.1"/>
    </source>
</evidence>
<dbReference type="InterPro" id="IPR018094">
    <property type="entry name" value="Thymidylate_kinase"/>
</dbReference>
<evidence type="ECO:0000259" key="12">
    <source>
        <dbReference type="Pfam" id="PF02223"/>
    </source>
</evidence>
<comment type="caution">
    <text evidence="10">Lacks conserved residue(s) required for the propagation of feature annotation.</text>
</comment>
<sequence>MSAPGRSIPPSSPASKSSPLGTALATIRDRDYLLDRAGVIFKGIGDVHPGTHFLGYVKYYPDARGDRVLFGRTYRQNSVVSKAFGILADRPECYLYSPAVGCVITGVPREDIVTHYSCRQTLAALHQTPALLGQTAVSEDLLTIINWIVAAGAADVIGVTGSFLVGACNARAAPAQPEDPGGCVMTLERGRFVTLDGPSGVGKSTTIQALRDELFNRGIAVRQTLEPTTRDIGRFISAHFSHIRSHALACLVAADRYEHVEHEIEPWLSAGDTVVTDRYLASTLVMQQLDGMPLKFLLDLNAHVLMPDLAVILTAHPSLIAERIAARGPRNRFHHDPTVPGREVDLYDETAQTLMTANVKVLVANTSDATPSEATATIADAIPESPVASAA</sequence>
<name>A0ABV5RDL1_9ACTN</name>
<proteinExistence type="inferred from homology"/>
<evidence type="ECO:0000256" key="10">
    <source>
        <dbReference type="HAMAP-Rule" id="MF_00165"/>
    </source>
</evidence>
<dbReference type="NCBIfam" id="TIGR00041">
    <property type="entry name" value="DTMP_kinase"/>
    <property type="match status" value="1"/>
</dbReference>
<evidence type="ECO:0000256" key="2">
    <source>
        <dbReference type="ARBA" id="ARBA00012980"/>
    </source>
</evidence>
<dbReference type="HAMAP" id="MF_00165">
    <property type="entry name" value="Thymidylate_kinase"/>
    <property type="match status" value="1"/>
</dbReference>
<evidence type="ECO:0000256" key="9">
    <source>
        <dbReference type="ARBA" id="ARBA00048743"/>
    </source>
</evidence>
<evidence type="ECO:0000256" key="3">
    <source>
        <dbReference type="ARBA" id="ARBA00017144"/>
    </source>
</evidence>
<dbReference type="CDD" id="cd01672">
    <property type="entry name" value="TMPK"/>
    <property type="match status" value="1"/>
</dbReference>
<keyword evidence="7 10" id="KW-0418">Kinase</keyword>
<comment type="similarity">
    <text evidence="1 10">Belongs to the thymidylate kinase family.</text>
</comment>
<keyword evidence="4 10" id="KW-0808">Transferase</keyword>
<dbReference type="Gene3D" id="3.40.50.300">
    <property type="entry name" value="P-loop containing nucleotide triphosphate hydrolases"/>
    <property type="match status" value="1"/>
</dbReference>
<dbReference type="SUPFAM" id="SSF52540">
    <property type="entry name" value="P-loop containing nucleoside triphosphate hydrolases"/>
    <property type="match status" value="1"/>
</dbReference>
<feature type="region of interest" description="Disordered" evidence="11">
    <location>
        <begin position="1"/>
        <end position="20"/>
    </location>
</feature>
<evidence type="ECO:0000256" key="11">
    <source>
        <dbReference type="SAM" id="MobiDB-lite"/>
    </source>
</evidence>
<evidence type="ECO:0000256" key="1">
    <source>
        <dbReference type="ARBA" id="ARBA00009776"/>
    </source>
</evidence>
<organism evidence="13 14">
    <name type="scientific">Streptomyces yanii</name>
    <dbReference type="NCBI Taxonomy" id="78510"/>
    <lineage>
        <taxon>Bacteria</taxon>
        <taxon>Bacillati</taxon>
        <taxon>Actinomycetota</taxon>
        <taxon>Actinomycetes</taxon>
        <taxon>Kitasatosporales</taxon>
        <taxon>Streptomycetaceae</taxon>
        <taxon>Streptomyces</taxon>
    </lineage>
</organism>
<gene>
    <name evidence="10 13" type="primary">tmk</name>
    <name evidence="13" type="ORF">ACFFTL_27660</name>
</gene>
<evidence type="ECO:0000256" key="6">
    <source>
        <dbReference type="ARBA" id="ARBA00022741"/>
    </source>
</evidence>
<dbReference type="PANTHER" id="PTHR10344:SF4">
    <property type="entry name" value="UMP-CMP KINASE 2, MITOCHONDRIAL"/>
    <property type="match status" value="1"/>
</dbReference>
<keyword evidence="14" id="KW-1185">Reference proteome</keyword>
<comment type="catalytic activity">
    <reaction evidence="9 10">
        <text>dTMP + ATP = dTDP + ADP</text>
        <dbReference type="Rhea" id="RHEA:13517"/>
        <dbReference type="ChEBI" id="CHEBI:30616"/>
        <dbReference type="ChEBI" id="CHEBI:58369"/>
        <dbReference type="ChEBI" id="CHEBI:63528"/>
        <dbReference type="ChEBI" id="CHEBI:456216"/>
        <dbReference type="EC" id="2.7.4.9"/>
    </reaction>
</comment>
<evidence type="ECO:0000256" key="8">
    <source>
        <dbReference type="ARBA" id="ARBA00022840"/>
    </source>
</evidence>
<dbReference type="EMBL" id="JBHMCG010000116">
    <property type="protein sequence ID" value="MFB9575960.1"/>
    <property type="molecule type" value="Genomic_DNA"/>
</dbReference>
<evidence type="ECO:0000256" key="5">
    <source>
        <dbReference type="ARBA" id="ARBA00022727"/>
    </source>
</evidence>
<keyword evidence="8 10" id="KW-0067">ATP-binding</keyword>
<dbReference type="Pfam" id="PF02223">
    <property type="entry name" value="Thymidylate_kin"/>
    <property type="match status" value="1"/>
</dbReference>
<dbReference type="RefSeq" id="WP_345509441.1">
    <property type="nucleotide sequence ID" value="NZ_BAAAXD010000002.1"/>
</dbReference>
<keyword evidence="6 10" id="KW-0547">Nucleotide-binding</keyword>
<dbReference type="Proteomes" id="UP001589710">
    <property type="component" value="Unassembled WGS sequence"/>
</dbReference>
<accession>A0ABV5RDL1</accession>
<feature type="domain" description="Thymidylate kinase-like" evidence="12">
    <location>
        <begin position="195"/>
        <end position="344"/>
    </location>
</feature>
<keyword evidence="5 10" id="KW-0545">Nucleotide biosynthesis</keyword>
<dbReference type="GO" id="GO:0004798">
    <property type="term" value="F:dTMP kinase activity"/>
    <property type="evidence" value="ECO:0007669"/>
    <property type="project" value="UniProtKB-EC"/>
</dbReference>
<dbReference type="EC" id="2.7.4.9" evidence="2 10"/>
<dbReference type="InterPro" id="IPR027417">
    <property type="entry name" value="P-loop_NTPase"/>
</dbReference>
<protein>
    <recommendedName>
        <fullName evidence="3 10">Thymidylate kinase</fullName>
        <ecNumber evidence="2 10">2.7.4.9</ecNumber>
    </recommendedName>
    <alternativeName>
        <fullName evidence="10">dTMP kinase</fullName>
    </alternativeName>
</protein>
<evidence type="ECO:0000256" key="7">
    <source>
        <dbReference type="ARBA" id="ARBA00022777"/>
    </source>
</evidence>
<comment type="function">
    <text evidence="10">Phosphorylation of dTMP to form dTDP in both de novo and salvage pathways of dTTP synthesis.</text>
</comment>
<dbReference type="PANTHER" id="PTHR10344">
    <property type="entry name" value="THYMIDYLATE KINASE"/>
    <property type="match status" value="1"/>
</dbReference>
<comment type="caution">
    <text evidence="13">The sequence shown here is derived from an EMBL/GenBank/DDBJ whole genome shotgun (WGS) entry which is preliminary data.</text>
</comment>
<dbReference type="InterPro" id="IPR039430">
    <property type="entry name" value="Thymidylate_kin-like_dom"/>
</dbReference>
<evidence type="ECO:0000313" key="14">
    <source>
        <dbReference type="Proteomes" id="UP001589710"/>
    </source>
</evidence>
<reference evidence="13 14" key="1">
    <citation type="submission" date="2024-09" db="EMBL/GenBank/DDBJ databases">
        <authorList>
            <person name="Sun Q."/>
            <person name="Mori K."/>
        </authorList>
    </citation>
    <scope>NUCLEOTIDE SEQUENCE [LARGE SCALE GENOMIC DNA]</scope>
    <source>
        <strain evidence="13 14">JCM 3331</strain>
    </source>
</reference>
<evidence type="ECO:0000256" key="4">
    <source>
        <dbReference type="ARBA" id="ARBA00022679"/>
    </source>
</evidence>